<evidence type="ECO:0000256" key="4">
    <source>
        <dbReference type="ARBA" id="ARBA00021870"/>
    </source>
</evidence>
<evidence type="ECO:0000256" key="1">
    <source>
        <dbReference type="ARBA" id="ARBA00004117"/>
    </source>
</evidence>
<reference evidence="14 15" key="1">
    <citation type="submission" date="2018-07" db="EMBL/GenBank/DDBJ databases">
        <title>Thalassococcus profundi sp. nov., a marine bacterium isolated from deep seawater of Okinawa Trough.</title>
        <authorList>
            <person name="Yu M."/>
        </authorList>
    </citation>
    <scope>NUCLEOTIDE SEQUENCE [LARGE SCALE GENOMIC DNA]</scope>
    <source>
        <strain evidence="14 15">WRAS1</strain>
    </source>
</reference>
<feature type="domain" description="Flagellar motor switch protein FliG middle" evidence="12">
    <location>
        <begin position="141"/>
        <end position="206"/>
    </location>
</feature>
<gene>
    <name evidence="14" type="ORF">DU478_06695</name>
</gene>
<dbReference type="GO" id="GO:0071973">
    <property type="term" value="P:bacterial-type flagellum-dependent cell motility"/>
    <property type="evidence" value="ECO:0007669"/>
    <property type="project" value="InterPro"/>
</dbReference>
<evidence type="ECO:0000256" key="3">
    <source>
        <dbReference type="ARBA" id="ARBA00010299"/>
    </source>
</evidence>
<proteinExistence type="inferred from homology"/>
<name>A0A369TQ42_9RHOB</name>
<keyword evidence="14" id="KW-0282">Flagellum</keyword>
<dbReference type="PANTHER" id="PTHR30534">
    <property type="entry name" value="FLAGELLAR MOTOR SWITCH PROTEIN FLIG"/>
    <property type="match status" value="1"/>
</dbReference>
<protein>
    <recommendedName>
        <fullName evidence="4">Flagellar motor switch protein FliG</fullName>
    </recommendedName>
</protein>
<evidence type="ECO:0000256" key="2">
    <source>
        <dbReference type="ARBA" id="ARBA00004413"/>
    </source>
</evidence>
<keyword evidence="7" id="KW-0283">Flagellar rotation</keyword>
<comment type="caution">
    <text evidence="14">The sequence shown here is derived from an EMBL/GenBank/DDBJ whole genome shotgun (WGS) entry which is preliminary data.</text>
</comment>
<comment type="function">
    <text evidence="10">FliG is one of three proteins (FliG, FliN, FliM) that forms the rotor-mounted switch complex (C ring), located at the base of the basal body. This complex interacts with the CheY and CheZ chemotaxis proteins, in addition to contacting components of the motor that determine the direction of flagellar rotation.</text>
</comment>
<dbReference type="InterPro" id="IPR000090">
    <property type="entry name" value="Flg_Motor_Flig"/>
</dbReference>
<keyword evidence="14" id="KW-0969">Cilium</keyword>
<evidence type="ECO:0000313" key="15">
    <source>
        <dbReference type="Proteomes" id="UP000253977"/>
    </source>
</evidence>
<dbReference type="GO" id="GO:0003774">
    <property type="term" value="F:cytoskeletal motor activity"/>
    <property type="evidence" value="ECO:0007669"/>
    <property type="project" value="InterPro"/>
</dbReference>
<dbReference type="Proteomes" id="UP000253977">
    <property type="component" value="Unassembled WGS sequence"/>
</dbReference>
<dbReference type="SUPFAM" id="SSF48029">
    <property type="entry name" value="FliG"/>
    <property type="match status" value="2"/>
</dbReference>
<dbReference type="EMBL" id="QPMK01000003">
    <property type="protein sequence ID" value="RDD67401.1"/>
    <property type="molecule type" value="Genomic_DNA"/>
</dbReference>
<dbReference type="PRINTS" id="PR00954">
    <property type="entry name" value="FLGMOTORFLIG"/>
</dbReference>
<dbReference type="GO" id="GO:0005886">
    <property type="term" value="C:plasma membrane"/>
    <property type="evidence" value="ECO:0007669"/>
    <property type="project" value="UniProtKB-SubCell"/>
</dbReference>
<sequence length="360" mass="38334">MTKASALAALPGPSFPQATGSGPLQLSRRAKAAIIVQFILNEGADVPLSSLPEALQTQLTQQLGAMRYVDRKTLNAVVQEFADELDSVGLSFPGDIAGALSALDGKISPQTARRLRKEAGVRQVGDPWARIAALDLPTLERLIASESIEVAAVMMSKLDVTKAAALLGRLPGEKARRITYAVSLTARVTPEAVDRIGLSLASQIEAEPPKAFAAAPVDRVGAILNYSNAAIRDDVLTGLEETDQDFADAVRRAIFTFANIPQRLNPVDVPKITRDVEAAVLVTAVAAATTDETRKAVDFLTENMSKRMATSLREEAAERGKVKAKVGEEAMNAIVAAIRDLVASGEITLREPDEDEEDGD</sequence>
<accession>A0A369TQ42</accession>
<organism evidence="14 15">
    <name type="scientific">Thalassococcus profundi</name>
    <dbReference type="NCBI Taxonomy" id="2282382"/>
    <lineage>
        <taxon>Bacteria</taxon>
        <taxon>Pseudomonadati</taxon>
        <taxon>Pseudomonadota</taxon>
        <taxon>Alphaproteobacteria</taxon>
        <taxon>Rhodobacterales</taxon>
        <taxon>Roseobacteraceae</taxon>
        <taxon>Thalassococcus</taxon>
    </lineage>
</organism>
<comment type="similarity">
    <text evidence="3">Belongs to the FliG family.</text>
</comment>
<dbReference type="Pfam" id="PF14842">
    <property type="entry name" value="FliG_N"/>
    <property type="match status" value="1"/>
</dbReference>
<dbReference type="Pfam" id="PF14841">
    <property type="entry name" value="FliG_M"/>
    <property type="match status" value="1"/>
</dbReference>
<evidence type="ECO:0000256" key="6">
    <source>
        <dbReference type="ARBA" id="ARBA00022500"/>
    </source>
</evidence>
<dbReference type="Gene3D" id="1.10.220.30">
    <property type="match status" value="3"/>
</dbReference>
<dbReference type="Pfam" id="PF01706">
    <property type="entry name" value="FliG_C"/>
    <property type="match status" value="1"/>
</dbReference>
<feature type="domain" description="Flagellar motor switch protein FliG N-terminal" evidence="13">
    <location>
        <begin position="25"/>
        <end position="128"/>
    </location>
</feature>
<dbReference type="InterPro" id="IPR028263">
    <property type="entry name" value="FliG_N"/>
</dbReference>
<keyword evidence="5" id="KW-1003">Cell membrane</keyword>
<evidence type="ECO:0000259" key="13">
    <source>
        <dbReference type="Pfam" id="PF14842"/>
    </source>
</evidence>
<evidence type="ECO:0000256" key="8">
    <source>
        <dbReference type="ARBA" id="ARBA00023136"/>
    </source>
</evidence>
<feature type="domain" description="Flagellar motor switch protein FliG C-terminal" evidence="11">
    <location>
        <begin position="238"/>
        <end position="349"/>
    </location>
</feature>
<evidence type="ECO:0000259" key="11">
    <source>
        <dbReference type="Pfam" id="PF01706"/>
    </source>
</evidence>
<dbReference type="InterPro" id="IPR011002">
    <property type="entry name" value="FliG_a-hlx"/>
</dbReference>
<dbReference type="RefSeq" id="WP_114510150.1">
    <property type="nucleotide sequence ID" value="NZ_QPMK01000003.1"/>
</dbReference>
<dbReference type="PANTHER" id="PTHR30534:SF0">
    <property type="entry name" value="FLAGELLAR MOTOR SWITCH PROTEIN FLIG"/>
    <property type="match status" value="1"/>
</dbReference>
<dbReference type="InterPro" id="IPR032779">
    <property type="entry name" value="FliG_M"/>
</dbReference>
<keyword evidence="15" id="KW-1185">Reference proteome</keyword>
<evidence type="ECO:0000256" key="10">
    <source>
        <dbReference type="ARBA" id="ARBA00025598"/>
    </source>
</evidence>
<evidence type="ECO:0000256" key="5">
    <source>
        <dbReference type="ARBA" id="ARBA00022475"/>
    </source>
</evidence>
<evidence type="ECO:0000256" key="7">
    <source>
        <dbReference type="ARBA" id="ARBA00022779"/>
    </source>
</evidence>
<dbReference type="InterPro" id="IPR023087">
    <property type="entry name" value="Flg_Motor_Flig_C"/>
</dbReference>
<dbReference type="GO" id="GO:0006935">
    <property type="term" value="P:chemotaxis"/>
    <property type="evidence" value="ECO:0007669"/>
    <property type="project" value="UniProtKB-KW"/>
</dbReference>
<dbReference type="GO" id="GO:0009425">
    <property type="term" value="C:bacterial-type flagellum basal body"/>
    <property type="evidence" value="ECO:0007669"/>
    <property type="project" value="UniProtKB-SubCell"/>
</dbReference>
<dbReference type="AlphaFoldDB" id="A0A369TQ42"/>
<evidence type="ECO:0000313" key="14">
    <source>
        <dbReference type="EMBL" id="RDD67401.1"/>
    </source>
</evidence>
<keyword evidence="6" id="KW-0145">Chemotaxis</keyword>
<keyword evidence="9" id="KW-0975">Bacterial flagellum</keyword>
<evidence type="ECO:0000256" key="9">
    <source>
        <dbReference type="ARBA" id="ARBA00023143"/>
    </source>
</evidence>
<dbReference type="OrthoDB" id="7616820at2"/>
<evidence type="ECO:0000259" key="12">
    <source>
        <dbReference type="Pfam" id="PF14841"/>
    </source>
</evidence>
<keyword evidence="8" id="KW-0472">Membrane</keyword>
<comment type="subcellular location">
    <subcellularLocation>
        <location evidence="1">Bacterial flagellum basal body</location>
    </subcellularLocation>
    <subcellularLocation>
        <location evidence="2">Cell membrane</location>
        <topology evidence="2">Peripheral membrane protein</topology>
        <orientation evidence="2">Cytoplasmic side</orientation>
    </subcellularLocation>
</comment>
<keyword evidence="14" id="KW-0966">Cell projection</keyword>